<dbReference type="VEuPathDB" id="FungiDB:MMYC01_200456"/>
<gene>
    <name evidence="7" type="ORF">MMYC01_200456</name>
    <name evidence="6" type="ORF">MMYC01_208608</name>
</gene>
<evidence type="ECO:0000256" key="1">
    <source>
        <dbReference type="ARBA" id="ARBA00010088"/>
    </source>
</evidence>
<dbReference type="GO" id="GO:0016787">
    <property type="term" value="F:hydrolase activity"/>
    <property type="evidence" value="ECO:0007669"/>
    <property type="project" value="UniProtKB-KW"/>
</dbReference>
<dbReference type="EMBL" id="LCTW02000004">
    <property type="protein sequence ID" value="KXX83019.1"/>
    <property type="molecule type" value="Genomic_DNA"/>
</dbReference>
<dbReference type="Proteomes" id="UP000078237">
    <property type="component" value="Unassembled WGS sequence"/>
</dbReference>
<dbReference type="InterPro" id="IPR013595">
    <property type="entry name" value="Pept_S33_TAP-like_C"/>
</dbReference>
<dbReference type="OrthoDB" id="425534at2759"/>
<feature type="domain" description="AB hydrolase-1" evidence="4">
    <location>
        <begin position="107"/>
        <end position="312"/>
    </location>
</feature>
<dbReference type="InterPro" id="IPR000073">
    <property type="entry name" value="AB_hydrolase_1"/>
</dbReference>
<dbReference type="Pfam" id="PF00561">
    <property type="entry name" value="Abhydrolase_1"/>
    <property type="match status" value="1"/>
</dbReference>
<organism evidence="7 8">
    <name type="scientific">Madurella mycetomatis</name>
    <dbReference type="NCBI Taxonomy" id="100816"/>
    <lineage>
        <taxon>Eukaryota</taxon>
        <taxon>Fungi</taxon>
        <taxon>Dikarya</taxon>
        <taxon>Ascomycota</taxon>
        <taxon>Pezizomycotina</taxon>
        <taxon>Sordariomycetes</taxon>
        <taxon>Sordariomycetidae</taxon>
        <taxon>Sordariales</taxon>
        <taxon>Sordariales incertae sedis</taxon>
        <taxon>Madurella</taxon>
    </lineage>
</organism>
<dbReference type="SUPFAM" id="SSF53474">
    <property type="entry name" value="alpha/beta-Hydrolases"/>
    <property type="match status" value="1"/>
</dbReference>
<reference evidence="7" key="1">
    <citation type="submission" date="2015-06" db="EMBL/GenBank/DDBJ databases">
        <authorList>
            <person name="Hoefler B.C."/>
            <person name="Straight P.D."/>
        </authorList>
    </citation>
    <scope>NUCLEOTIDE SEQUENCE [LARGE SCALE GENOMIC DNA]</scope>
    <source>
        <strain evidence="7">Mm55</strain>
    </source>
</reference>
<dbReference type="PANTHER" id="PTHR43248:SF25">
    <property type="entry name" value="AB HYDROLASE-1 DOMAIN-CONTAINING PROTEIN-RELATED"/>
    <property type="match status" value="1"/>
</dbReference>
<dbReference type="STRING" id="100816.A0A175WHP2"/>
<evidence type="ECO:0000259" key="5">
    <source>
        <dbReference type="Pfam" id="PF08386"/>
    </source>
</evidence>
<reference evidence="8" key="2">
    <citation type="submission" date="2015-06" db="EMBL/GenBank/DDBJ databases">
        <authorList>
            <person name="van de Sande W.W.J."/>
        </authorList>
    </citation>
    <scope>NUCLEOTIDE SEQUENCE [LARGE SCALE GENOMIC DNA]</scope>
    <source>
        <strain evidence="8">mm55</strain>
    </source>
</reference>
<protein>
    <submittedName>
        <fullName evidence="7">Carboxylesterase B</fullName>
    </submittedName>
</protein>
<keyword evidence="2" id="KW-0378">Hydrolase</keyword>
<keyword evidence="3" id="KW-0732">Signal</keyword>
<evidence type="ECO:0000313" key="6">
    <source>
        <dbReference type="EMBL" id="KXX74459.1"/>
    </source>
</evidence>
<comment type="similarity">
    <text evidence="1">Belongs to the peptidase S33 family.</text>
</comment>
<dbReference type="PANTHER" id="PTHR43248">
    <property type="entry name" value="2-SUCCINYL-6-HYDROXY-2,4-CYCLOHEXADIENE-1-CARBOXYLATE SYNTHASE"/>
    <property type="match status" value="1"/>
</dbReference>
<evidence type="ECO:0000313" key="8">
    <source>
        <dbReference type="Proteomes" id="UP000078237"/>
    </source>
</evidence>
<dbReference type="Pfam" id="PF08386">
    <property type="entry name" value="Abhydrolase_4"/>
    <property type="match status" value="1"/>
</dbReference>
<feature type="signal peptide" evidence="3">
    <location>
        <begin position="1"/>
        <end position="22"/>
    </location>
</feature>
<reference evidence="7 8" key="3">
    <citation type="submission" date="2016-01" db="EMBL/GenBank/DDBJ databases">
        <title>Madurella mycetomatis genome sequencing.</title>
        <authorList>
            <person name="Van De Sande W."/>
        </authorList>
    </citation>
    <scope>NUCLEOTIDE SEQUENCE [LARGE SCALE GENOMIC DNA]</scope>
    <source>
        <strain evidence="8">mm55</strain>
        <strain evidence="7">Mm55</strain>
    </source>
</reference>
<feature type="chain" id="PRO_5014046076" evidence="3">
    <location>
        <begin position="23"/>
        <end position="603"/>
    </location>
</feature>
<keyword evidence="8" id="KW-1185">Reference proteome</keyword>
<dbReference type="InterPro" id="IPR029058">
    <property type="entry name" value="AB_hydrolase_fold"/>
</dbReference>
<dbReference type="Gene3D" id="3.40.50.1820">
    <property type="entry name" value="alpha/beta hydrolase"/>
    <property type="match status" value="2"/>
</dbReference>
<dbReference type="VEuPathDB" id="FungiDB:MMYC01_208608"/>
<dbReference type="InterPro" id="IPR051601">
    <property type="entry name" value="Serine_prot/Carboxylest_S33"/>
</dbReference>
<sequence length="603" mass="65577">MKVTPNSWAIWSTFLLASPAVAFLPPIVPRQSETFDWSTITPTADLQYHDCYTNFKCARLFVPLDWSKHSHNIAGRYTNSSGGPHAAIAIITLPATVPASDPSYGGPILINPGGPGGPGVDFARLFGPMFQRIADTPGVRHFDVMGFDPRGTGLSTPSAVCFENDFERRLNELRDHRIPAATTEQGLNMKFEVAEGIQKLCAQQTAEQAGGSIFLHMSTASVARDMLEIVERAEEARRKATGAKSTGEAPRLQFMGFSYGSHLGNTFASMFPGRVGRMVVDGIVDAEDYTAGTWLRNLNDVEDGMDYFYQVCFDGGEGCPLRQPQDRDSADIKRRVNDLIQSLEEAPISVVQGGRVNILSSFTVRERIRLGLYSPIVTYEGLAQSLANILAENYEGLFDDSSQSSICAETPETSPPQRYTWALEAAMGILCGDSYASAGQRNLSWARNVMSRLVEQSPTVGEAWARIPMSCANWEIAPPYAFHGPWGSPAPDPRASNSTPAAPLLILSTRIDNATPLANAWKLSRAHKGSSVVVQEGVGHCALSSAESECTFNIVREYFNTGKVPENGTICEPSCKPHIPQQECPSLIPDVEGAGRISLTTYL</sequence>
<accession>A0A175WHP2</accession>
<name>A0A175WHP2_9PEZI</name>
<comment type="caution">
    <text evidence="7">The sequence shown here is derived from an EMBL/GenBank/DDBJ whole genome shotgun (WGS) entry which is preliminary data.</text>
</comment>
<evidence type="ECO:0000259" key="4">
    <source>
        <dbReference type="Pfam" id="PF00561"/>
    </source>
</evidence>
<feature type="domain" description="Peptidase S33 tripeptidyl aminopeptidase-like C-terminal" evidence="5">
    <location>
        <begin position="458"/>
        <end position="571"/>
    </location>
</feature>
<evidence type="ECO:0000256" key="2">
    <source>
        <dbReference type="ARBA" id="ARBA00022801"/>
    </source>
</evidence>
<evidence type="ECO:0000313" key="7">
    <source>
        <dbReference type="EMBL" id="KXX83019.1"/>
    </source>
</evidence>
<dbReference type="AlphaFoldDB" id="A0A175WHP2"/>
<evidence type="ECO:0000256" key="3">
    <source>
        <dbReference type="SAM" id="SignalP"/>
    </source>
</evidence>
<dbReference type="EMBL" id="LCTW02000351">
    <property type="protein sequence ID" value="KXX74459.1"/>
    <property type="molecule type" value="Genomic_DNA"/>
</dbReference>
<proteinExistence type="inferred from homology"/>